<feature type="region of interest" description="Disordered" evidence="1">
    <location>
        <begin position="1"/>
        <end position="67"/>
    </location>
</feature>
<dbReference type="AlphaFoldDB" id="A0A545V7B9"/>
<dbReference type="OrthoDB" id="4870369at2759"/>
<feature type="region of interest" description="Disordered" evidence="1">
    <location>
        <begin position="222"/>
        <end position="243"/>
    </location>
</feature>
<sequence>MPPPPGTPTSPRAMRRASQSFPIGIAPKAVSPAKQDESNHPGRRASQADEDVVMSNTSSEQPAQPPTAATCSTVTAEAPIPRLRSLVPAIFVPVSKILPSEESMRRSAALAETDRAEHMRQALARCDRHAAAVRANILTLFRRESARLMRQAVRDEERAAAVQGVAVRESHHHHHHHHHQQRRDAGGWSASSADLECMLANMAAPAPAPPPPRTSVAQILQGRSSSRRGAGDAIGDVPEPSFTHRAAATPRQLAAREALVLVSKATTELRGYNAHIAARRDMRRRALDKERAQRRTVAREVE</sequence>
<gene>
    <name evidence="2" type="ORF">IF1G_03347</name>
</gene>
<feature type="compositionally biased region" description="Basic residues" evidence="1">
    <location>
        <begin position="170"/>
        <end position="181"/>
    </location>
</feature>
<dbReference type="EMBL" id="SPUK01000004">
    <property type="protein sequence ID" value="TQV97604.1"/>
    <property type="molecule type" value="Genomic_DNA"/>
</dbReference>
<evidence type="ECO:0000313" key="3">
    <source>
        <dbReference type="Proteomes" id="UP000315783"/>
    </source>
</evidence>
<feature type="region of interest" description="Disordered" evidence="1">
    <location>
        <begin position="167"/>
        <end position="189"/>
    </location>
</feature>
<feature type="compositionally biased region" description="Polar residues" evidence="1">
    <location>
        <begin position="54"/>
        <end position="67"/>
    </location>
</feature>
<comment type="caution">
    <text evidence="2">The sequence shown here is derived from an EMBL/GenBank/DDBJ whole genome shotgun (WGS) entry which is preliminary data.</text>
</comment>
<accession>A0A545V7B9</accession>
<keyword evidence="3" id="KW-1185">Reference proteome</keyword>
<evidence type="ECO:0000256" key="1">
    <source>
        <dbReference type="SAM" id="MobiDB-lite"/>
    </source>
</evidence>
<reference evidence="2 3" key="1">
    <citation type="journal article" date="2019" name="Appl. Microbiol. Biotechnol.">
        <title>Genome sequence of Isaria javanica and comparative genome analysis insights into family S53 peptidase evolution in fungal entomopathogens.</title>
        <authorList>
            <person name="Lin R."/>
            <person name="Zhang X."/>
            <person name="Xin B."/>
            <person name="Zou M."/>
            <person name="Gao Y."/>
            <person name="Qin F."/>
            <person name="Hu Q."/>
            <person name="Xie B."/>
            <person name="Cheng X."/>
        </authorList>
    </citation>
    <scope>NUCLEOTIDE SEQUENCE [LARGE SCALE GENOMIC DNA]</scope>
    <source>
        <strain evidence="2 3">IJ1G</strain>
    </source>
</reference>
<dbReference type="Proteomes" id="UP000315783">
    <property type="component" value="Unassembled WGS sequence"/>
</dbReference>
<dbReference type="STRING" id="43265.A0A545V7B9"/>
<name>A0A545V7B9_9HYPO</name>
<organism evidence="2 3">
    <name type="scientific">Cordyceps javanica</name>
    <dbReference type="NCBI Taxonomy" id="43265"/>
    <lineage>
        <taxon>Eukaryota</taxon>
        <taxon>Fungi</taxon>
        <taxon>Dikarya</taxon>
        <taxon>Ascomycota</taxon>
        <taxon>Pezizomycotina</taxon>
        <taxon>Sordariomycetes</taxon>
        <taxon>Hypocreomycetidae</taxon>
        <taxon>Hypocreales</taxon>
        <taxon>Cordycipitaceae</taxon>
        <taxon>Cordyceps</taxon>
    </lineage>
</organism>
<protein>
    <submittedName>
        <fullName evidence="2">Endozepine-like protein</fullName>
    </submittedName>
</protein>
<evidence type="ECO:0000313" key="2">
    <source>
        <dbReference type="EMBL" id="TQV97604.1"/>
    </source>
</evidence>
<proteinExistence type="predicted"/>